<dbReference type="EMBL" id="CP004372">
    <property type="protein sequence ID" value="AHM05504.1"/>
    <property type="molecule type" value="Genomic_DNA"/>
</dbReference>
<protein>
    <submittedName>
        <fullName evidence="1">Uncharacterized protein</fullName>
    </submittedName>
</protein>
<sequence>MWGRVDQWRSPARGTPIENDVFALGMPARSCRAFGGLVIHKP</sequence>
<evidence type="ECO:0000313" key="1">
    <source>
        <dbReference type="EMBL" id="AHM05504.1"/>
    </source>
</evidence>
<dbReference type="HOGENOM" id="CLU_3257243_0_0_5"/>
<proteinExistence type="predicted"/>
<evidence type="ECO:0000313" key="2">
    <source>
        <dbReference type="Proteomes" id="UP000019593"/>
    </source>
</evidence>
<dbReference type="Proteomes" id="UP000019593">
    <property type="component" value="Chromosome"/>
</dbReference>
<dbReference type="AlphaFoldDB" id="W8RWE6"/>
<gene>
    <name evidence="1" type="ORF">roselon_03241</name>
</gene>
<reference evidence="1 2" key="1">
    <citation type="submission" date="2013-03" db="EMBL/GenBank/DDBJ databases">
        <authorList>
            <person name="Fiebig A."/>
            <person name="Goeker M."/>
            <person name="Klenk H.-P.P."/>
        </authorList>
    </citation>
    <scope>NUCLEOTIDE SEQUENCE [LARGE SCALE GENOMIC DNA]</scope>
    <source>
        <strain evidence="2">DSM 19469</strain>
    </source>
</reference>
<organism evidence="1 2">
    <name type="scientific">Roseicyclus elongatus DSM 19469</name>
    <dbReference type="NCBI Taxonomy" id="1294273"/>
    <lineage>
        <taxon>Bacteria</taxon>
        <taxon>Pseudomonadati</taxon>
        <taxon>Pseudomonadota</taxon>
        <taxon>Alphaproteobacteria</taxon>
        <taxon>Rhodobacterales</taxon>
        <taxon>Roseobacteraceae</taxon>
        <taxon>Roseicyclus</taxon>
    </lineage>
</organism>
<dbReference type="KEGG" id="red:roselon_03241"/>
<accession>W8RWE6</accession>
<name>W8RWE6_9RHOB</name>
<keyword evidence="2" id="KW-1185">Reference proteome</keyword>